<evidence type="ECO:0000256" key="5">
    <source>
        <dbReference type="HAMAP-Rule" id="MF_00948"/>
    </source>
</evidence>
<dbReference type="GO" id="GO:0006354">
    <property type="term" value="P:DNA-templated transcription elongation"/>
    <property type="evidence" value="ECO:0007669"/>
    <property type="project" value="UniProtKB-UniRule"/>
</dbReference>
<dbReference type="PANTHER" id="PTHR30265:SF2">
    <property type="entry name" value="TRANSCRIPTION TERMINATION_ANTITERMINATION PROTEIN NUSG"/>
    <property type="match status" value="1"/>
</dbReference>
<sequence length="250" mass="27725">MTDESRSPNTDDSEVIDESSEVLEETDSADAGAGENEAVQAAETDDSGSESTGEVFLDSDDDDDDQPSDEIEMDWYILKVAFNREDSIADALRKKIAMEGMEEYFGDVVVPSEDVATFTRDGKKRITKRKLLPGYIMARMAINDDTWFLVRETGGISDFTGSAGKPMPMDPADVDRFINRPIAEDEEEAPIKTAIPFKVGDRVRVKEGNFENQEGDVDAVDEANGRITVIINIFGRSVPMELDHWQVEPV</sequence>
<evidence type="ECO:0000256" key="6">
    <source>
        <dbReference type="NCBIfam" id="TIGR00922"/>
    </source>
</evidence>
<dbReference type="InterPro" id="IPR008991">
    <property type="entry name" value="Translation_prot_SH3-like_sf"/>
</dbReference>
<protein>
    <recommendedName>
        <fullName evidence="5 6">Transcription termination/antitermination protein NusG</fullName>
    </recommendedName>
</protein>
<evidence type="ECO:0000256" key="8">
    <source>
        <dbReference type="SAM" id="MobiDB-lite"/>
    </source>
</evidence>
<evidence type="ECO:0000256" key="2">
    <source>
        <dbReference type="ARBA" id="ARBA00022814"/>
    </source>
</evidence>
<dbReference type="SMART" id="SM00739">
    <property type="entry name" value="KOW"/>
    <property type="match status" value="1"/>
</dbReference>
<evidence type="ECO:0000259" key="10">
    <source>
        <dbReference type="SMART" id="SM00739"/>
    </source>
</evidence>
<dbReference type="CDD" id="cd09891">
    <property type="entry name" value="NGN_Bact_1"/>
    <property type="match status" value="1"/>
</dbReference>
<feature type="domain" description="KOW" evidence="10">
    <location>
        <begin position="196"/>
        <end position="223"/>
    </location>
</feature>
<evidence type="ECO:0000256" key="1">
    <source>
        <dbReference type="ARBA" id="ARBA00022472"/>
    </source>
</evidence>
<dbReference type="EMBL" id="CP036264">
    <property type="protein sequence ID" value="QEF97043.1"/>
    <property type="molecule type" value="Genomic_DNA"/>
</dbReference>
<keyword evidence="3 5" id="KW-0805">Transcription regulation</keyword>
<feature type="compositionally biased region" description="Acidic residues" evidence="8">
    <location>
        <begin position="57"/>
        <end position="68"/>
    </location>
</feature>
<dbReference type="CDD" id="cd06091">
    <property type="entry name" value="KOW_NusG"/>
    <property type="match status" value="1"/>
</dbReference>
<evidence type="ECO:0000256" key="4">
    <source>
        <dbReference type="ARBA" id="ARBA00023163"/>
    </source>
</evidence>
<dbReference type="PANTHER" id="PTHR30265">
    <property type="entry name" value="RHO-INTERACTING TRANSCRIPTION TERMINATION FACTOR NUSG"/>
    <property type="match status" value="1"/>
</dbReference>
<dbReference type="AlphaFoldDB" id="A0A5B9M8L5"/>
<comment type="function">
    <text evidence="5 7">Participates in transcription elongation, termination and antitermination.</text>
</comment>
<reference evidence="11 12" key="1">
    <citation type="submission" date="2019-02" db="EMBL/GenBank/DDBJ databases">
        <title>Planctomycetal bacteria perform biofilm scaping via a novel small molecule.</title>
        <authorList>
            <person name="Jeske O."/>
            <person name="Boedeker C."/>
            <person name="Wiegand S."/>
            <person name="Breitling P."/>
            <person name="Kallscheuer N."/>
            <person name="Jogler M."/>
            <person name="Rohde M."/>
            <person name="Petersen J."/>
            <person name="Medema M.H."/>
            <person name="Surup F."/>
            <person name="Jogler C."/>
        </authorList>
    </citation>
    <scope>NUCLEOTIDE SEQUENCE [LARGE SCALE GENOMIC DNA]</scope>
    <source>
        <strain evidence="11 12">Mal15</strain>
    </source>
</reference>
<dbReference type="SMART" id="SM00738">
    <property type="entry name" value="NGN"/>
    <property type="match status" value="1"/>
</dbReference>
<feature type="region of interest" description="Disordered" evidence="8">
    <location>
        <begin position="1"/>
        <end position="68"/>
    </location>
</feature>
<dbReference type="InterPro" id="IPR005824">
    <property type="entry name" value="KOW"/>
</dbReference>
<dbReference type="NCBIfam" id="TIGR00922">
    <property type="entry name" value="nusG"/>
    <property type="match status" value="1"/>
</dbReference>
<gene>
    <name evidence="5" type="primary">nusG</name>
    <name evidence="11" type="ORF">Mal15_10730</name>
</gene>
<comment type="similarity">
    <text evidence="5 7">Belongs to the NusG family.</text>
</comment>
<name>A0A5B9M8L5_9BACT</name>
<keyword evidence="12" id="KW-1185">Reference proteome</keyword>
<feature type="domain" description="NusG-like N-terminal" evidence="9">
    <location>
        <begin position="72"/>
        <end position="181"/>
    </location>
</feature>
<keyword evidence="4 5" id="KW-0804">Transcription</keyword>
<dbReference type="InterPro" id="IPR006645">
    <property type="entry name" value="NGN-like_dom"/>
</dbReference>
<feature type="compositionally biased region" description="Acidic residues" evidence="8">
    <location>
        <begin position="11"/>
        <end position="28"/>
    </location>
</feature>
<dbReference type="GO" id="GO:0006353">
    <property type="term" value="P:DNA-templated transcription termination"/>
    <property type="evidence" value="ECO:0007669"/>
    <property type="project" value="UniProtKB-UniRule"/>
</dbReference>
<evidence type="ECO:0000256" key="3">
    <source>
        <dbReference type="ARBA" id="ARBA00023015"/>
    </source>
</evidence>
<dbReference type="SUPFAM" id="SSF50104">
    <property type="entry name" value="Translation proteins SH3-like domain"/>
    <property type="match status" value="1"/>
</dbReference>
<dbReference type="HAMAP" id="MF_00948">
    <property type="entry name" value="NusG"/>
    <property type="match status" value="1"/>
</dbReference>
<organism evidence="11 12">
    <name type="scientific">Stieleria maiorica</name>
    <dbReference type="NCBI Taxonomy" id="2795974"/>
    <lineage>
        <taxon>Bacteria</taxon>
        <taxon>Pseudomonadati</taxon>
        <taxon>Planctomycetota</taxon>
        <taxon>Planctomycetia</taxon>
        <taxon>Pirellulales</taxon>
        <taxon>Pirellulaceae</taxon>
        <taxon>Stieleria</taxon>
    </lineage>
</organism>
<dbReference type="InterPro" id="IPR047050">
    <property type="entry name" value="NGN"/>
</dbReference>
<dbReference type="GO" id="GO:0031564">
    <property type="term" value="P:transcription antitermination"/>
    <property type="evidence" value="ECO:0007669"/>
    <property type="project" value="UniProtKB-UniRule"/>
</dbReference>
<dbReference type="SUPFAM" id="SSF82679">
    <property type="entry name" value="N-utilization substance G protein NusG, N-terminal domain"/>
    <property type="match status" value="1"/>
</dbReference>
<dbReference type="InterPro" id="IPR014722">
    <property type="entry name" value="Rib_uL2_dom2"/>
</dbReference>
<dbReference type="Gene3D" id="2.30.30.30">
    <property type="match status" value="1"/>
</dbReference>
<dbReference type="KEGG" id="smam:Mal15_10730"/>
<evidence type="ECO:0000313" key="12">
    <source>
        <dbReference type="Proteomes" id="UP000321353"/>
    </source>
</evidence>
<dbReference type="RefSeq" id="WP_233903287.1">
    <property type="nucleotide sequence ID" value="NZ_CP036264.1"/>
</dbReference>
<evidence type="ECO:0000256" key="7">
    <source>
        <dbReference type="RuleBase" id="RU000538"/>
    </source>
</evidence>
<accession>A0A5B9M8L5</accession>
<dbReference type="GO" id="GO:0005829">
    <property type="term" value="C:cytosol"/>
    <property type="evidence" value="ECO:0007669"/>
    <property type="project" value="TreeGrafter"/>
</dbReference>
<dbReference type="Gene3D" id="3.30.70.940">
    <property type="entry name" value="NusG, N-terminal domain"/>
    <property type="match status" value="1"/>
</dbReference>
<dbReference type="Pfam" id="PF02357">
    <property type="entry name" value="NusG"/>
    <property type="match status" value="1"/>
</dbReference>
<keyword evidence="2 5" id="KW-0889">Transcription antitermination</keyword>
<dbReference type="GO" id="GO:0032784">
    <property type="term" value="P:regulation of DNA-templated transcription elongation"/>
    <property type="evidence" value="ECO:0007669"/>
    <property type="project" value="InterPro"/>
</dbReference>
<proteinExistence type="inferred from homology"/>
<dbReference type="Proteomes" id="UP000321353">
    <property type="component" value="Chromosome"/>
</dbReference>
<keyword evidence="1 5" id="KW-0806">Transcription termination</keyword>
<dbReference type="InterPro" id="IPR001062">
    <property type="entry name" value="Transcrpt_antiterm_NusG"/>
</dbReference>
<evidence type="ECO:0000259" key="9">
    <source>
        <dbReference type="SMART" id="SM00738"/>
    </source>
</evidence>
<dbReference type="InterPro" id="IPR043425">
    <property type="entry name" value="NusG-like"/>
</dbReference>
<dbReference type="PRINTS" id="PR00338">
    <property type="entry name" value="NUSGTNSCPFCT"/>
</dbReference>
<evidence type="ECO:0000313" key="11">
    <source>
        <dbReference type="EMBL" id="QEF97043.1"/>
    </source>
</evidence>
<dbReference type="InterPro" id="IPR036735">
    <property type="entry name" value="NGN_dom_sf"/>
</dbReference>